<dbReference type="EMBL" id="JAODUP010000002">
    <property type="protein sequence ID" value="KAK2170545.1"/>
    <property type="molecule type" value="Genomic_DNA"/>
</dbReference>
<proteinExistence type="predicted"/>
<comment type="caution">
    <text evidence="1">The sequence shown here is derived from an EMBL/GenBank/DDBJ whole genome shotgun (WGS) entry which is preliminary data.</text>
</comment>
<evidence type="ECO:0000313" key="1">
    <source>
        <dbReference type="EMBL" id="KAK2170545.1"/>
    </source>
</evidence>
<evidence type="ECO:0000313" key="2">
    <source>
        <dbReference type="Proteomes" id="UP001208570"/>
    </source>
</evidence>
<dbReference type="Proteomes" id="UP001208570">
    <property type="component" value="Unassembled WGS sequence"/>
</dbReference>
<organism evidence="1 2">
    <name type="scientific">Paralvinella palmiformis</name>
    <dbReference type="NCBI Taxonomy" id="53620"/>
    <lineage>
        <taxon>Eukaryota</taxon>
        <taxon>Metazoa</taxon>
        <taxon>Spiralia</taxon>
        <taxon>Lophotrochozoa</taxon>
        <taxon>Annelida</taxon>
        <taxon>Polychaeta</taxon>
        <taxon>Sedentaria</taxon>
        <taxon>Canalipalpata</taxon>
        <taxon>Terebellida</taxon>
        <taxon>Terebelliformia</taxon>
        <taxon>Alvinellidae</taxon>
        <taxon>Paralvinella</taxon>
    </lineage>
</organism>
<sequence>MDMEHRMYGPNLVEVLQLAFQYCELNNIKTFNRLTKMANMDWMTFLDRNRDIPLRTPEATSIQRAIGFNGVRVAGFYDYLSSIIFNDNTRVRFLPELIDKAPTGTIEKATKSVWINSEISNYWCDHSAQQIQPTHRTQSALLILDDHSIHTMNLGLIRKAREKNDTTVSNLLNVPANCRR</sequence>
<accession>A0AAD9NHS2</accession>
<name>A0AAD9NHS2_9ANNE</name>
<reference evidence="1" key="1">
    <citation type="journal article" date="2023" name="Mol. Biol. Evol.">
        <title>Third-Generation Sequencing Reveals the Adaptive Role of the Epigenome in Three Deep-Sea Polychaetes.</title>
        <authorList>
            <person name="Perez M."/>
            <person name="Aroh O."/>
            <person name="Sun Y."/>
            <person name="Lan Y."/>
            <person name="Juniper S.K."/>
            <person name="Young C.R."/>
            <person name="Angers B."/>
            <person name="Qian P.Y."/>
        </authorList>
    </citation>
    <scope>NUCLEOTIDE SEQUENCE</scope>
    <source>
        <strain evidence="1">P08H-3</strain>
    </source>
</reference>
<gene>
    <name evidence="1" type="ORF">LSH36_2g08006</name>
</gene>
<dbReference type="AlphaFoldDB" id="A0AAD9NHS2"/>
<keyword evidence="2" id="KW-1185">Reference proteome</keyword>
<protein>
    <submittedName>
        <fullName evidence="1">Uncharacterized protein</fullName>
    </submittedName>
</protein>